<dbReference type="Proteomes" id="UP000194266">
    <property type="component" value="Unassembled WGS sequence"/>
</dbReference>
<evidence type="ECO:0000259" key="6">
    <source>
        <dbReference type="Pfam" id="PF00441"/>
    </source>
</evidence>
<evidence type="ECO:0000256" key="1">
    <source>
        <dbReference type="ARBA" id="ARBA00009347"/>
    </source>
</evidence>
<dbReference type="SUPFAM" id="SSF47203">
    <property type="entry name" value="Acyl-CoA dehydrogenase C-terminal domain-like"/>
    <property type="match status" value="1"/>
</dbReference>
<accession>A0ABX3YKX5</accession>
<dbReference type="EMBL" id="MRYD01000046">
    <property type="protein sequence ID" value="OSZ60271.1"/>
    <property type="molecule type" value="Genomic_DNA"/>
</dbReference>
<dbReference type="SUPFAM" id="SSF56645">
    <property type="entry name" value="Acyl-CoA dehydrogenase NM domain-like"/>
    <property type="match status" value="1"/>
</dbReference>
<dbReference type="InterPro" id="IPR036250">
    <property type="entry name" value="AcylCo_DH-like_C"/>
</dbReference>
<dbReference type="InterPro" id="IPR046373">
    <property type="entry name" value="Acyl-CoA_Oxase/DH_mid-dom_sf"/>
</dbReference>
<comment type="cofactor">
    <cofactor evidence="5">
        <name>FAD</name>
        <dbReference type="ChEBI" id="CHEBI:57692"/>
    </cofactor>
</comment>
<feature type="non-terminal residue" evidence="8">
    <location>
        <position position="338"/>
    </location>
</feature>
<evidence type="ECO:0000313" key="8">
    <source>
        <dbReference type="EMBL" id="OSZ60271.1"/>
    </source>
</evidence>
<dbReference type="PANTHER" id="PTHR48083">
    <property type="entry name" value="MEDIUM-CHAIN SPECIFIC ACYL-COA DEHYDROGENASE, MITOCHONDRIAL-RELATED"/>
    <property type="match status" value="1"/>
</dbReference>
<evidence type="ECO:0000256" key="4">
    <source>
        <dbReference type="ARBA" id="ARBA00023002"/>
    </source>
</evidence>
<dbReference type="CDD" id="cd00567">
    <property type="entry name" value="ACAD"/>
    <property type="match status" value="1"/>
</dbReference>
<protein>
    <submittedName>
        <fullName evidence="8">Acyl-CoA dehydrogenase</fullName>
    </submittedName>
</protein>
<keyword evidence="2 5" id="KW-0285">Flavoprotein</keyword>
<reference evidence="8 9" key="1">
    <citation type="submission" date="2016-12" db="EMBL/GenBank/DDBJ databases">
        <title>Genome Mining:The Detection of Biosynthetic Gene Clusters to Aid in the Expression of Curamycin A produced by Streptomyces sp. strain CZA14.</title>
        <authorList>
            <person name="Durrell K.A."/>
            <person name="Kirby B.M."/>
            <person name="Khan W."/>
            <person name="Mthethwa T."/>
            <person name="Le Roes-Hill M."/>
        </authorList>
    </citation>
    <scope>NUCLEOTIDE SEQUENCE [LARGE SCALE GENOMIC DNA]</scope>
    <source>
        <strain evidence="8 9">CZA14</strain>
    </source>
</reference>
<gene>
    <name evidence="8" type="ORF">OQI_11570</name>
</gene>
<dbReference type="Gene3D" id="2.40.110.10">
    <property type="entry name" value="Butyryl-CoA Dehydrogenase, subunit A, domain 2"/>
    <property type="match status" value="1"/>
</dbReference>
<evidence type="ECO:0000259" key="7">
    <source>
        <dbReference type="Pfam" id="PF02770"/>
    </source>
</evidence>
<name>A0ABX3YKX5_9ACTN</name>
<dbReference type="InterPro" id="IPR050741">
    <property type="entry name" value="Acyl-CoA_dehydrogenase"/>
</dbReference>
<keyword evidence="9" id="KW-1185">Reference proteome</keyword>
<keyword evidence="4 5" id="KW-0560">Oxidoreductase</keyword>
<dbReference type="InterPro" id="IPR009100">
    <property type="entry name" value="AcylCoA_DH/oxidase_NM_dom_sf"/>
</dbReference>
<evidence type="ECO:0000313" key="9">
    <source>
        <dbReference type="Proteomes" id="UP000194266"/>
    </source>
</evidence>
<dbReference type="Pfam" id="PF00441">
    <property type="entry name" value="Acyl-CoA_dh_1"/>
    <property type="match status" value="1"/>
</dbReference>
<feature type="domain" description="Acyl-CoA dehydrogenase/oxidase C-terminal" evidence="6">
    <location>
        <begin position="203"/>
        <end position="336"/>
    </location>
</feature>
<proteinExistence type="inferred from homology"/>
<dbReference type="InterPro" id="IPR009075">
    <property type="entry name" value="AcylCo_DH/oxidase_C"/>
</dbReference>
<comment type="similarity">
    <text evidence="1 5">Belongs to the acyl-CoA dehydrogenase family.</text>
</comment>
<dbReference type="InterPro" id="IPR006091">
    <property type="entry name" value="Acyl-CoA_Oxase/DH_mid-dom"/>
</dbReference>
<evidence type="ECO:0000256" key="2">
    <source>
        <dbReference type="ARBA" id="ARBA00022630"/>
    </source>
</evidence>
<dbReference type="Gene3D" id="1.20.140.10">
    <property type="entry name" value="Butyryl-CoA Dehydrogenase, subunit A, domain 3"/>
    <property type="match status" value="1"/>
</dbReference>
<comment type="caution">
    <text evidence="8">The sequence shown here is derived from an EMBL/GenBank/DDBJ whole genome shotgun (WGS) entry which is preliminary data.</text>
</comment>
<sequence>MGAPAPVPGDAGAPARTTWAELGAADRIRAAYRDGRPERGVAVEALGELLTELDADRPAGVVLSSCVQLATALPLLAETVPRHEALHDGLAGRAVIALAATDSGSGSDLTGAQTTVRRDGSEAEINGTKRWITNATTADWLLVLARRRAGPHFTNFDWVLVAADTPGVRVEPADTDLFTGSGVGHVHLDGVRVGSDALIGGSGRGLPLFLRHIAVERLAGGLWATAVCRRVLSTTRRWLVGREPLWEREGVRLDYARALVRARQLDALVGSLGRRIAERHDQAAAALVKASAGTTVEEVVAACAHLYGAEGFTSAGLQRQRAEAALFGIAGGPTEVVL</sequence>
<evidence type="ECO:0000256" key="3">
    <source>
        <dbReference type="ARBA" id="ARBA00022827"/>
    </source>
</evidence>
<evidence type="ECO:0000256" key="5">
    <source>
        <dbReference type="RuleBase" id="RU362125"/>
    </source>
</evidence>
<organism evidence="8 9">
    <name type="scientific">Streptomyces pharetrae CZA14</name>
    <dbReference type="NCBI Taxonomy" id="1144883"/>
    <lineage>
        <taxon>Bacteria</taxon>
        <taxon>Bacillati</taxon>
        <taxon>Actinomycetota</taxon>
        <taxon>Actinomycetes</taxon>
        <taxon>Kitasatosporales</taxon>
        <taxon>Streptomycetaceae</taxon>
        <taxon>Streptomyces</taxon>
    </lineage>
</organism>
<feature type="domain" description="Acyl-CoA oxidase/dehydrogenase middle" evidence="7">
    <location>
        <begin position="97"/>
        <end position="189"/>
    </location>
</feature>
<keyword evidence="3 5" id="KW-0274">FAD</keyword>
<dbReference type="Pfam" id="PF02770">
    <property type="entry name" value="Acyl-CoA_dh_M"/>
    <property type="match status" value="1"/>
</dbReference>
<dbReference type="PANTHER" id="PTHR48083:SF2">
    <property type="entry name" value="MEDIUM-CHAIN SPECIFIC ACYL-COA DEHYDROGENASE, MITOCHONDRIAL"/>
    <property type="match status" value="1"/>
</dbReference>